<dbReference type="InterPro" id="IPR001789">
    <property type="entry name" value="Sig_transdc_resp-reg_receiver"/>
</dbReference>
<dbReference type="SUPFAM" id="SSF46894">
    <property type="entry name" value="C-terminal effector domain of the bipartite response regulators"/>
    <property type="match status" value="1"/>
</dbReference>
<dbReference type="GO" id="GO:0005829">
    <property type="term" value="C:cytosol"/>
    <property type="evidence" value="ECO:0007669"/>
    <property type="project" value="TreeGrafter"/>
</dbReference>
<keyword evidence="4 7" id="KW-0238">DNA-binding</keyword>
<dbReference type="PANTHER" id="PTHR48111">
    <property type="entry name" value="REGULATOR OF RPOS"/>
    <property type="match status" value="1"/>
</dbReference>
<feature type="modified residue" description="4-aspartylphosphate" evidence="6">
    <location>
        <position position="67"/>
    </location>
</feature>
<dbReference type="InterPro" id="IPR016032">
    <property type="entry name" value="Sig_transdc_resp-reg_C-effctor"/>
</dbReference>
<dbReference type="GO" id="GO:0000156">
    <property type="term" value="F:phosphorelay response regulator activity"/>
    <property type="evidence" value="ECO:0007669"/>
    <property type="project" value="TreeGrafter"/>
</dbReference>
<dbReference type="PROSITE" id="PS51755">
    <property type="entry name" value="OMPR_PHOB"/>
    <property type="match status" value="1"/>
</dbReference>
<feature type="domain" description="OmpR/PhoB-type" evidence="9">
    <location>
        <begin position="145"/>
        <end position="243"/>
    </location>
</feature>
<evidence type="ECO:0000256" key="4">
    <source>
        <dbReference type="ARBA" id="ARBA00023125"/>
    </source>
</evidence>
<name>A0A2S5CHK2_9GAMM</name>
<dbReference type="InterPro" id="IPR001867">
    <property type="entry name" value="OmpR/PhoB-type_DNA-bd"/>
</dbReference>
<accession>A0A2S5CHK2</accession>
<evidence type="ECO:0000256" key="1">
    <source>
        <dbReference type="ARBA" id="ARBA00022553"/>
    </source>
</evidence>
<feature type="domain" description="Response regulatory" evidence="8">
    <location>
        <begin position="18"/>
        <end position="132"/>
    </location>
</feature>
<keyword evidence="2" id="KW-0902">Two-component regulatory system</keyword>
<dbReference type="Gene3D" id="3.40.50.2300">
    <property type="match status" value="1"/>
</dbReference>
<dbReference type="GO" id="GO:0006355">
    <property type="term" value="P:regulation of DNA-templated transcription"/>
    <property type="evidence" value="ECO:0007669"/>
    <property type="project" value="InterPro"/>
</dbReference>
<dbReference type="FunFam" id="1.10.10.10:FF:000005">
    <property type="entry name" value="Two-component system response regulator"/>
    <property type="match status" value="1"/>
</dbReference>
<evidence type="ECO:0000256" key="2">
    <source>
        <dbReference type="ARBA" id="ARBA00023012"/>
    </source>
</evidence>
<dbReference type="InterPro" id="IPR011006">
    <property type="entry name" value="CheY-like_superfamily"/>
</dbReference>
<dbReference type="InterPro" id="IPR039420">
    <property type="entry name" value="WalR-like"/>
</dbReference>
<dbReference type="PROSITE" id="PS50110">
    <property type="entry name" value="RESPONSE_REGULATORY"/>
    <property type="match status" value="1"/>
</dbReference>
<dbReference type="Proteomes" id="UP000237423">
    <property type="component" value="Unassembled WGS sequence"/>
</dbReference>
<dbReference type="CDD" id="cd00383">
    <property type="entry name" value="trans_reg_C"/>
    <property type="match status" value="1"/>
</dbReference>
<dbReference type="CDD" id="cd17624">
    <property type="entry name" value="REC_OmpR_PmrA-like"/>
    <property type="match status" value="1"/>
</dbReference>
<dbReference type="RefSeq" id="WP_249028097.1">
    <property type="nucleotide sequence ID" value="NZ_JAGVVN010000002.1"/>
</dbReference>
<dbReference type="PANTHER" id="PTHR48111:SF22">
    <property type="entry name" value="REGULATOR OF RPOS"/>
    <property type="match status" value="1"/>
</dbReference>
<keyword evidence="1 6" id="KW-0597">Phosphoprotein</keyword>
<evidence type="ECO:0000256" key="3">
    <source>
        <dbReference type="ARBA" id="ARBA00023015"/>
    </source>
</evidence>
<evidence type="ECO:0000256" key="6">
    <source>
        <dbReference type="PROSITE-ProRule" id="PRU00169"/>
    </source>
</evidence>
<dbReference type="GO" id="GO:0032993">
    <property type="term" value="C:protein-DNA complex"/>
    <property type="evidence" value="ECO:0007669"/>
    <property type="project" value="TreeGrafter"/>
</dbReference>
<evidence type="ECO:0000313" key="10">
    <source>
        <dbReference type="EMBL" id="POZ50269.1"/>
    </source>
</evidence>
<dbReference type="Gene3D" id="1.10.10.10">
    <property type="entry name" value="Winged helix-like DNA-binding domain superfamily/Winged helix DNA-binding domain"/>
    <property type="match status" value="1"/>
</dbReference>
<proteinExistence type="predicted"/>
<dbReference type="FunFam" id="3.40.50.2300:FF:000002">
    <property type="entry name" value="DNA-binding response regulator PhoP"/>
    <property type="match status" value="1"/>
</dbReference>
<dbReference type="SUPFAM" id="SSF52172">
    <property type="entry name" value="CheY-like"/>
    <property type="match status" value="1"/>
</dbReference>
<comment type="caution">
    <text evidence="10">The sequence shown here is derived from an EMBL/GenBank/DDBJ whole genome shotgun (WGS) entry which is preliminary data.</text>
</comment>
<protein>
    <submittedName>
        <fullName evidence="10">DNA-binding response regulator</fullName>
    </submittedName>
</protein>
<feature type="DNA-binding region" description="OmpR/PhoB-type" evidence="7">
    <location>
        <begin position="145"/>
        <end position="243"/>
    </location>
</feature>
<keyword evidence="5" id="KW-0804">Transcription</keyword>
<dbReference type="EMBL" id="PGFZ01000013">
    <property type="protein sequence ID" value="POZ50269.1"/>
    <property type="molecule type" value="Genomic_DNA"/>
</dbReference>
<dbReference type="Pfam" id="PF00486">
    <property type="entry name" value="Trans_reg_C"/>
    <property type="match status" value="1"/>
</dbReference>
<evidence type="ECO:0000259" key="8">
    <source>
        <dbReference type="PROSITE" id="PS50110"/>
    </source>
</evidence>
<evidence type="ECO:0000259" key="9">
    <source>
        <dbReference type="PROSITE" id="PS51755"/>
    </source>
</evidence>
<dbReference type="Pfam" id="PF00072">
    <property type="entry name" value="Response_reg"/>
    <property type="match status" value="1"/>
</dbReference>
<evidence type="ECO:0000256" key="7">
    <source>
        <dbReference type="PROSITE-ProRule" id="PRU01091"/>
    </source>
</evidence>
<dbReference type="InterPro" id="IPR036388">
    <property type="entry name" value="WH-like_DNA-bd_sf"/>
</dbReference>
<dbReference type="SMART" id="SM00862">
    <property type="entry name" value="Trans_reg_C"/>
    <property type="match status" value="1"/>
</dbReference>
<evidence type="ECO:0000313" key="11">
    <source>
        <dbReference type="Proteomes" id="UP000237423"/>
    </source>
</evidence>
<gene>
    <name evidence="10" type="ORF">AADEFJLK_04019</name>
</gene>
<dbReference type="GO" id="GO:0000976">
    <property type="term" value="F:transcription cis-regulatory region binding"/>
    <property type="evidence" value="ECO:0007669"/>
    <property type="project" value="TreeGrafter"/>
</dbReference>
<dbReference type="AlphaFoldDB" id="A0A2S5CHK2"/>
<reference evidence="10 11" key="1">
    <citation type="submission" date="2017-11" db="EMBL/GenBank/DDBJ databases">
        <title>Draft Genome Sequence of Methylobacter psychrotolerans Sph1T, an Obligate Methanotroph from Low-Temperature Environments.</title>
        <authorList>
            <person name="Oshkin I.Y."/>
            <person name="Miroshnikov K."/>
            <person name="Belova S.E."/>
            <person name="Korzhenkov A."/>
            <person name="Toshchakov S.V."/>
            <person name="Dedysh S.N."/>
        </authorList>
    </citation>
    <scope>NUCLEOTIDE SEQUENCE [LARGE SCALE GENOMIC DNA]</scope>
    <source>
        <strain evidence="10 11">Sph1</strain>
    </source>
</reference>
<sequence>MSGKYFNADNAQSMGYKRVLLVEDDVRIADFVRRGLKAESYAVEVARSGQEAITMGSVGQFQVIILDLGLPDMNGREVCGQLRSQGVDTPILMLTARDTVQDKVTGLRSGADDYMTKPFAFEELLARIEVLMRRQRGGDSKPEASNELRIADLVLNGETHEVRRGEAAIELTPKEYALLECLMRMSGKMLSRTRILEQVWGYSSDPLTNVVDVYIRQLRRKIDDGHELKLLKTVRGFGYKMDAS</sequence>
<organism evidence="10 11">
    <name type="scientific">Methylovulum psychrotolerans</name>
    <dbReference type="NCBI Taxonomy" id="1704499"/>
    <lineage>
        <taxon>Bacteria</taxon>
        <taxon>Pseudomonadati</taxon>
        <taxon>Pseudomonadota</taxon>
        <taxon>Gammaproteobacteria</taxon>
        <taxon>Methylococcales</taxon>
        <taxon>Methylococcaceae</taxon>
        <taxon>Methylovulum</taxon>
    </lineage>
</organism>
<dbReference type="Gene3D" id="6.10.250.690">
    <property type="match status" value="1"/>
</dbReference>
<evidence type="ECO:0000256" key="5">
    <source>
        <dbReference type="ARBA" id="ARBA00023163"/>
    </source>
</evidence>
<dbReference type="SMART" id="SM00448">
    <property type="entry name" value="REC"/>
    <property type="match status" value="1"/>
</dbReference>
<keyword evidence="3" id="KW-0805">Transcription regulation</keyword>